<keyword evidence="6 9" id="KW-0413">Isomerase</keyword>
<evidence type="ECO:0000256" key="2">
    <source>
        <dbReference type="ARBA" id="ARBA00022729"/>
    </source>
</evidence>
<dbReference type="InterPro" id="IPR000297">
    <property type="entry name" value="PPIase_PpiC"/>
</dbReference>
<reference evidence="12 13" key="1">
    <citation type="journal article" date="2014" name="Int. J. Syst. Evol. Microbiol.">
        <title>Complete genome sequence of Corynebacterium casei LMG S-19264T (=DSM 44701T), isolated from a smear-ripened cheese.</title>
        <authorList>
            <consortium name="US DOE Joint Genome Institute (JGI-PGF)"/>
            <person name="Walter F."/>
            <person name="Albersmeier A."/>
            <person name="Kalinowski J."/>
            <person name="Ruckert C."/>
        </authorList>
    </citation>
    <scope>NUCLEOTIDE SEQUENCE [LARGE SCALE GENOMIC DNA]</scope>
    <source>
        <strain evidence="12 13">CGMCC 1.15358</strain>
    </source>
</reference>
<evidence type="ECO:0000256" key="8">
    <source>
        <dbReference type="ARBA" id="ARBA00031484"/>
    </source>
</evidence>
<keyword evidence="3" id="KW-0574">Periplasm</keyword>
<sequence length="466" mass="50229">MTMGKTSTMSETIFRAAGRAGLMLGAAAMMAGPLAAQTPAANAANADDPGANANLDLPANPDILGAEPVSQFRGATAIVNGTIITGTDIDQRLALVLAANQNELSAEDQQRLRAQVLRNLIDETLQIQEARASELEVSNSEVEATYNRVAQQNFGMTPSDLDAYLYNVKSSPASMKQQIRGELSWQRILRRNIAPFINVSEEEVNERLDRLKADRGTEEYRLGEIFLSATSETKAEVQRQAQQIMEQLREGGSFVAYARQFSQASTAAVGGDLGWVRLAQLPPELAEAASQMQAGQLVGPVELRGGYSLLYLIDTRKVLMADKGETILSLKQISIDFPEGMSPDAAAKRANDFAQAVQQIDGCGAAESGAAAMGAQIVSNDNLRVKDLPPQLQETLLALPQGGITQPFGSAAEGVRVLMVCGRTDPAMAGGPTFDELMAQIEDERINKRAQIYLRDLRRDAVIDYN</sequence>
<keyword evidence="13" id="KW-1185">Reference proteome</keyword>
<dbReference type="Proteomes" id="UP000598997">
    <property type="component" value="Unassembled WGS sequence"/>
</dbReference>
<protein>
    <recommendedName>
        <fullName evidence="1">Parvulin-like PPIase</fullName>
    </recommendedName>
    <alternativeName>
        <fullName evidence="7">Peptidyl-prolyl cis-trans isomerase plp</fullName>
    </alternativeName>
    <alternativeName>
        <fullName evidence="8">Rotamase plp</fullName>
    </alternativeName>
</protein>
<evidence type="ECO:0000256" key="6">
    <source>
        <dbReference type="ARBA" id="ARBA00023235"/>
    </source>
</evidence>
<name>A0A916YJP6_9SPHN</name>
<feature type="domain" description="PpiC" evidence="11">
    <location>
        <begin position="217"/>
        <end position="314"/>
    </location>
</feature>
<feature type="chain" id="PRO_5037803982" description="Parvulin-like PPIase" evidence="10">
    <location>
        <begin position="32"/>
        <end position="466"/>
    </location>
</feature>
<dbReference type="GO" id="GO:0003755">
    <property type="term" value="F:peptidyl-prolyl cis-trans isomerase activity"/>
    <property type="evidence" value="ECO:0007669"/>
    <property type="project" value="UniProtKB-KW"/>
</dbReference>
<evidence type="ECO:0000256" key="4">
    <source>
        <dbReference type="ARBA" id="ARBA00023110"/>
    </source>
</evidence>
<dbReference type="Gene3D" id="3.10.50.40">
    <property type="match status" value="1"/>
</dbReference>
<dbReference type="PANTHER" id="PTHR47637">
    <property type="entry name" value="CHAPERONE SURA"/>
    <property type="match status" value="1"/>
</dbReference>
<accession>A0A916YJP6</accession>
<dbReference type="SUPFAM" id="SSF54534">
    <property type="entry name" value="FKBP-like"/>
    <property type="match status" value="2"/>
</dbReference>
<dbReference type="Pfam" id="PF00639">
    <property type="entry name" value="Rotamase"/>
    <property type="match status" value="1"/>
</dbReference>
<gene>
    <name evidence="12" type="ORF">GCM10010989_23440</name>
</gene>
<evidence type="ECO:0000313" key="12">
    <source>
        <dbReference type="EMBL" id="GGD48429.1"/>
    </source>
</evidence>
<dbReference type="EMBL" id="BMIO01000007">
    <property type="protein sequence ID" value="GGD48429.1"/>
    <property type="molecule type" value="Genomic_DNA"/>
</dbReference>
<dbReference type="InterPro" id="IPR027304">
    <property type="entry name" value="Trigger_fact/SurA_dom_sf"/>
</dbReference>
<dbReference type="InterPro" id="IPR015391">
    <property type="entry name" value="SurA_N"/>
</dbReference>
<dbReference type="PROSITE" id="PS50198">
    <property type="entry name" value="PPIC_PPIASE_2"/>
    <property type="match status" value="1"/>
</dbReference>
<keyword evidence="5" id="KW-0143">Chaperone</keyword>
<comment type="caution">
    <text evidence="12">The sequence shown here is derived from an EMBL/GenBank/DDBJ whole genome shotgun (WGS) entry which is preliminary data.</text>
</comment>
<feature type="signal peptide" evidence="10">
    <location>
        <begin position="1"/>
        <end position="31"/>
    </location>
</feature>
<keyword evidence="2 10" id="KW-0732">Signal</keyword>
<dbReference type="Pfam" id="PF09312">
    <property type="entry name" value="SurA_N"/>
    <property type="match status" value="1"/>
</dbReference>
<evidence type="ECO:0000256" key="3">
    <source>
        <dbReference type="ARBA" id="ARBA00022764"/>
    </source>
</evidence>
<dbReference type="SUPFAM" id="SSF109998">
    <property type="entry name" value="Triger factor/SurA peptide-binding domain-like"/>
    <property type="match status" value="1"/>
</dbReference>
<evidence type="ECO:0000256" key="1">
    <source>
        <dbReference type="ARBA" id="ARBA00018370"/>
    </source>
</evidence>
<evidence type="ECO:0000256" key="10">
    <source>
        <dbReference type="SAM" id="SignalP"/>
    </source>
</evidence>
<evidence type="ECO:0000256" key="5">
    <source>
        <dbReference type="ARBA" id="ARBA00023186"/>
    </source>
</evidence>
<dbReference type="Gene3D" id="1.10.4030.10">
    <property type="entry name" value="Porin chaperone SurA, peptide-binding domain"/>
    <property type="match status" value="1"/>
</dbReference>
<dbReference type="AlphaFoldDB" id="A0A916YJP6"/>
<proteinExistence type="predicted"/>
<organism evidence="12 13">
    <name type="scientific">Croceicoccus pelagius</name>
    <dbReference type="NCBI Taxonomy" id="1703341"/>
    <lineage>
        <taxon>Bacteria</taxon>
        <taxon>Pseudomonadati</taxon>
        <taxon>Pseudomonadota</taxon>
        <taxon>Alphaproteobacteria</taxon>
        <taxon>Sphingomonadales</taxon>
        <taxon>Erythrobacteraceae</taxon>
        <taxon>Croceicoccus</taxon>
    </lineage>
</organism>
<dbReference type="InterPro" id="IPR046357">
    <property type="entry name" value="PPIase_dom_sf"/>
</dbReference>
<evidence type="ECO:0000259" key="11">
    <source>
        <dbReference type="PROSITE" id="PS50198"/>
    </source>
</evidence>
<evidence type="ECO:0000313" key="13">
    <source>
        <dbReference type="Proteomes" id="UP000598997"/>
    </source>
</evidence>
<dbReference type="InterPro" id="IPR050280">
    <property type="entry name" value="OMP_Chaperone_SurA"/>
</dbReference>
<dbReference type="PANTHER" id="PTHR47637:SF1">
    <property type="entry name" value="CHAPERONE SURA"/>
    <property type="match status" value="1"/>
</dbReference>
<evidence type="ECO:0000256" key="7">
    <source>
        <dbReference type="ARBA" id="ARBA00030642"/>
    </source>
</evidence>
<evidence type="ECO:0000256" key="9">
    <source>
        <dbReference type="PROSITE-ProRule" id="PRU00278"/>
    </source>
</evidence>
<keyword evidence="4 9" id="KW-0697">Rotamase</keyword>